<dbReference type="KEGG" id="ngr:NAEGRDRAFT_64677"/>
<reference evidence="1 2" key="1">
    <citation type="journal article" date="2010" name="Cell">
        <title>The genome of Naegleria gruberi illuminates early eukaryotic versatility.</title>
        <authorList>
            <person name="Fritz-Laylin L.K."/>
            <person name="Prochnik S.E."/>
            <person name="Ginger M.L."/>
            <person name="Dacks J.B."/>
            <person name="Carpenter M.L."/>
            <person name="Field M.C."/>
            <person name="Kuo A."/>
            <person name="Paredez A."/>
            <person name="Chapman J."/>
            <person name="Pham J."/>
            <person name="Shu S."/>
            <person name="Neupane R."/>
            <person name="Cipriano M."/>
            <person name="Mancuso J."/>
            <person name="Tu H."/>
            <person name="Salamov A."/>
            <person name="Lindquist E."/>
            <person name="Shapiro H."/>
            <person name="Lucas S."/>
            <person name="Grigoriev I.V."/>
            <person name="Cande W.Z."/>
            <person name="Fulton C."/>
            <person name="Rokhsar D.S."/>
            <person name="Dawson S.C."/>
        </authorList>
    </citation>
    <scope>NUCLEOTIDE SEQUENCE [LARGE SCALE GENOMIC DNA]</scope>
    <source>
        <strain evidence="1 2">NEG-M</strain>
    </source>
</reference>
<dbReference type="Proteomes" id="UP000006671">
    <property type="component" value="Unassembled WGS sequence"/>
</dbReference>
<dbReference type="RefSeq" id="XP_002680056.1">
    <property type="nucleotide sequence ID" value="XM_002680010.1"/>
</dbReference>
<dbReference type="AlphaFoldDB" id="D2V757"/>
<dbReference type="GeneID" id="8860429"/>
<protein>
    <submittedName>
        <fullName evidence="1">Predicted protein</fullName>
    </submittedName>
</protein>
<gene>
    <name evidence="1" type="ORF">NAEGRDRAFT_64677</name>
</gene>
<organism evidence="2">
    <name type="scientific">Naegleria gruberi</name>
    <name type="common">Amoeba</name>
    <dbReference type="NCBI Taxonomy" id="5762"/>
    <lineage>
        <taxon>Eukaryota</taxon>
        <taxon>Discoba</taxon>
        <taxon>Heterolobosea</taxon>
        <taxon>Tetramitia</taxon>
        <taxon>Eutetramitia</taxon>
        <taxon>Vahlkampfiidae</taxon>
        <taxon>Naegleria</taxon>
    </lineage>
</organism>
<dbReference type="InParanoid" id="D2V757"/>
<dbReference type="VEuPathDB" id="AmoebaDB:NAEGRDRAFT_64677"/>
<evidence type="ECO:0000313" key="2">
    <source>
        <dbReference type="Proteomes" id="UP000006671"/>
    </source>
</evidence>
<evidence type="ECO:0000313" key="1">
    <source>
        <dbReference type="EMBL" id="EFC47312.1"/>
    </source>
</evidence>
<name>D2V757_NAEGR</name>
<sequence>MNNQLVSSDDNNIIHIPSNISTDSNLQPLPNSTFLDAQLGQKLYPPSLKPFTINYSWDGLLPLTPISADELNSEWELFQFHQQKTKEHHLNKERKLTQILQQISQLYGQHGAVVVLQSLVSKLNNSNNGKPVSISELISAPNFHVLLDNIGRILEAKKTYSQ</sequence>
<accession>D2V757</accession>
<proteinExistence type="predicted"/>
<dbReference type="EMBL" id="GG738855">
    <property type="protein sequence ID" value="EFC47312.1"/>
    <property type="molecule type" value="Genomic_DNA"/>
</dbReference>
<keyword evidence="2" id="KW-1185">Reference proteome</keyword>